<evidence type="ECO:0000313" key="4">
    <source>
        <dbReference type="Ensembl" id="ENSGAGP00000003775.1"/>
    </source>
</evidence>
<dbReference type="InterPro" id="IPR038269">
    <property type="entry name" value="SCAN_sf"/>
</dbReference>
<evidence type="ECO:0000259" key="3">
    <source>
        <dbReference type="PROSITE" id="PS50804"/>
    </source>
</evidence>
<sequence>WKLTLYTCLQGSASARHNQTKPLLRALSSSKGPPFAFTVCVVPETFRQRFQGQTYLTGAHPRLVAQGLKEASRRWLQPETRTAEEVTEQVVLEQFMHILLAQGWAWVLHHRPATLGAAVFLMEDFLAAETSVGPTFRAPAPGLDQPHGGRRGSSQPGTRGLGHGRGPEPVPRTQRSEPAPPAGAGTSPAGPSELLRSPSPGGVPHPDHEAASTALLGACRVLPAVYSLIRVNCRTPDRAADEEQPSKCALDPGM</sequence>
<dbReference type="InterPro" id="IPR003309">
    <property type="entry name" value="SCAN_dom"/>
</dbReference>
<reference evidence="5" key="1">
    <citation type="journal article" date="2017" name="PLoS ONE">
        <title>The Agassiz's desert tortoise genome provides a resource for the conservation of a threatened species.</title>
        <authorList>
            <person name="Tollis M."/>
            <person name="DeNardo D.F."/>
            <person name="Cornelius J.A."/>
            <person name="Dolby G.A."/>
            <person name="Edwards T."/>
            <person name="Henen B.T."/>
            <person name="Karl A.E."/>
            <person name="Murphy R.W."/>
            <person name="Kusumi K."/>
        </authorList>
    </citation>
    <scope>NUCLEOTIDE SEQUENCE [LARGE SCALE GENOMIC DNA]</scope>
</reference>
<dbReference type="SMART" id="SM00431">
    <property type="entry name" value="SCAN"/>
    <property type="match status" value="1"/>
</dbReference>
<reference evidence="4" key="3">
    <citation type="submission" date="2025-09" db="UniProtKB">
        <authorList>
            <consortium name="Ensembl"/>
        </authorList>
    </citation>
    <scope>IDENTIFICATION</scope>
</reference>
<dbReference type="SUPFAM" id="SSF47353">
    <property type="entry name" value="Retrovirus capsid dimerization domain-like"/>
    <property type="match status" value="1"/>
</dbReference>
<dbReference type="AlphaFoldDB" id="A0A452GPP0"/>
<dbReference type="InterPro" id="IPR050916">
    <property type="entry name" value="SCAN-C2H2_zinc_finger"/>
</dbReference>
<reference evidence="4" key="2">
    <citation type="submission" date="2025-08" db="UniProtKB">
        <authorList>
            <consortium name="Ensembl"/>
        </authorList>
    </citation>
    <scope>IDENTIFICATION</scope>
</reference>
<dbReference type="PANTHER" id="PTHR45935">
    <property type="entry name" value="PROTEIN ZBED8-RELATED"/>
    <property type="match status" value="1"/>
</dbReference>
<feature type="compositionally biased region" description="Low complexity" evidence="2">
    <location>
        <begin position="182"/>
        <end position="193"/>
    </location>
</feature>
<protein>
    <recommendedName>
        <fullName evidence="3">SCAN box domain-containing protein</fullName>
    </recommendedName>
</protein>
<keyword evidence="5" id="KW-1185">Reference proteome</keyword>
<feature type="domain" description="SCAN box" evidence="3">
    <location>
        <begin position="47"/>
        <end position="125"/>
    </location>
</feature>
<name>A0A452GPP0_9SAUR</name>
<proteinExistence type="predicted"/>
<evidence type="ECO:0000256" key="2">
    <source>
        <dbReference type="SAM" id="MobiDB-lite"/>
    </source>
</evidence>
<organism evidence="4 5">
    <name type="scientific">Gopherus agassizii</name>
    <name type="common">Agassiz's desert tortoise</name>
    <dbReference type="NCBI Taxonomy" id="38772"/>
    <lineage>
        <taxon>Eukaryota</taxon>
        <taxon>Metazoa</taxon>
        <taxon>Chordata</taxon>
        <taxon>Craniata</taxon>
        <taxon>Vertebrata</taxon>
        <taxon>Euteleostomi</taxon>
        <taxon>Archelosauria</taxon>
        <taxon>Testudinata</taxon>
        <taxon>Testudines</taxon>
        <taxon>Cryptodira</taxon>
        <taxon>Durocryptodira</taxon>
        <taxon>Testudinoidea</taxon>
        <taxon>Testudinidae</taxon>
        <taxon>Gopherus</taxon>
    </lineage>
</organism>
<dbReference type="Ensembl" id="ENSGAGT00000004367.1">
    <property type="protein sequence ID" value="ENSGAGP00000003775.1"/>
    <property type="gene ID" value="ENSGAGG00000003069.1"/>
</dbReference>
<dbReference type="Gene3D" id="1.10.4020.10">
    <property type="entry name" value="DNA breaking-rejoining enzymes"/>
    <property type="match status" value="1"/>
</dbReference>
<dbReference type="STRING" id="38772.ENSGAGP00000003775"/>
<evidence type="ECO:0000313" key="5">
    <source>
        <dbReference type="Proteomes" id="UP000291020"/>
    </source>
</evidence>
<dbReference type="PANTHER" id="PTHR45935:SF15">
    <property type="entry name" value="SCAN BOX DOMAIN-CONTAINING PROTEIN"/>
    <property type="match status" value="1"/>
</dbReference>
<evidence type="ECO:0000256" key="1">
    <source>
        <dbReference type="ARBA" id="ARBA00023242"/>
    </source>
</evidence>
<feature type="region of interest" description="Disordered" evidence="2">
    <location>
        <begin position="136"/>
        <end position="209"/>
    </location>
</feature>
<dbReference type="Proteomes" id="UP000291020">
    <property type="component" value="Unassembled WGS sequence"/>
</dbReference>
<keyword evidence="1" id="KW-0539">Nucleus</keyword>
<dbReference type="PROSITE" id="PS50804">
    <property type="entry name" value="SCAN_BOX"/>
    <property type="match status" value="1"/>
</dbReference>
<dbReference type="Pfam" id="PF02023">
    <property type="entry name" value="SCAN"/>
    <property type="match status" value="1"/>
</dbReference>
<accession>A0A452GPP0</accession>